<sequence length="128" mass="14453">MTKVAQYHGKRPAKFLELPGTNEYMEALAAALNIRKSDIWVSKRGKGGGTLLHPKLAVFFARWQDVRFAVWCDLMKYVEAATWRPTYSIQSSAPPYPSVRFRSLISQRLPPSAVRGYCSHPAPRDTGQ</sequence>
<reference evidence="2" key="1">
    <citation type="submission" date="2005-08" db="EMBL/GenBank/DDBJ databases">
        <title>Complete sequence of Dechloromonas aromatica RCB.</title>
        <authorList>
            <person name="Salinero K.K."/>
            <person name="Copeland A."/>
            <person name="Lucas S."/>
            <person name="Lapidus A."/>
            <person name="Barry K."/>
            <person name="Detter J.C."/>
            <person name="Glavina T."/>
            <person name="Hammon N."/>
            <person name="Israni S."/>
            <person name="Pitluck S."/>
            <person name="Di Bartolo G."/>
            <person name="Trong S."/>
            <person name="Schmutz J."/>
            <person name="Larimer F."/>
            <person name="Land M."/>
            <person name="Ivanova N."/>
            <person name="Richardson P."/>
        </authorList>
    </citation>
    <scope>NUCLEOTIDE SEQUENCE</scope>
    <source>
        <strain evidence="2">RCB</strain>
    </source>
</reference>
<evidence type="ECO:0000259" key="1">
    <source>
        <dbReference type="PROSITE" id="PS51301"/>
    </source>
</evidence>
<name>Q47D41_DECAR</name>
<dbReference type="AlphaFoldDB" id="Q47D41"/>
<accession>Q47D41</accession>
<proteinExistence type="predicted"/>
<dbReference type="HOGENOM" id="CLU_160550_0_0_4"/>
<dbReference type="InterPro" id="IPR018004">
    <property type="entry name" value="KilA/APSES_HTH"/>
</dbReference>
<dbReference type="EMBL" id="CP000089">
    <property type="protein sequence ID" value="AAZ47240.1"/>
    <property type="molecule type" value="Genomic_DNA"/>
</dbReference>
<dbReference type="InterPro" id="IPR017880">
    <property type="entry name" value="KilA_N"/>
</dbReference>
<dbReference type="Pfam" id="PF04383">
    <property type="entry name" value="KilA-N"/>
    <property type="match status" value="1"/>
</dbReference>
<protein>
    <recommendedName>
        <fullName evidence="1">KilA-N domain-containing protein</fullName>
    </recommendedName>
</protein>
<organism evidence="2">
    <name type="scientific">Dechloromonas aromatica (strain RCB)</name>
    <dbReference type="NCBI Taxonomy" id="159087"/>
    <lineage>
        <taxon>Bacteria</taxon>
        <taxon>Pseudomonadati</taxon>
        <taxon>Pseudomonadota</taxon>
        <taxon>Betaproteobacteria</taxon>
        <taxon>Rhodocyclales</taxon>
        <taxon>Azonexaceae</taxon>
        <taxon>Dechloromonas</taxon>
    </lineage>
</organism>
<dbReference type="PROSITE" id="PS51301">
    <property type="entry name" value="KILA_N"/>
    <property type="match status" value="1"/>
</dbReference>
<dbReference type="eggNOG" id="ENOG5032YI7">
    <property type="taxonomic scope" value="Bacteria"/>
</dbReference>
<evidence type="ECO:0000313" key="2">
    <source>
        <dbReference type="EMBL" id="AAZ47240.1"/>
    </source>
</evidence>
<feature type="domain" description="KilA-N" evidence="1">
    <location>
        <begin position="1"/>
        <end position="77"/>
    </location>
</feature>
<dbReference type="KEGG" id="dar:Daro_2507"/>
<gene>
    <name evidence="2" type="ordered locus">Daro_2507</name>
</gene>